<sequence length="184" mass="20402">MSGKTLPPLRLFLDRSTQGRRFTDAVRRLAEEFRNVQAPSGVRRETGGMTDNTPAPQVWPTLRARDARGLIRFLVEAFGFEETAVYGEGERVDHAQLSWPLGGGIMLGSVRDTPDDKWSLQPGSFGAYVVTDEPDALYARATAAGARVLQEPHDTDYGSRDFAVRDPEGNLWSFGTYRGEPRKA</sequence>
<gene>
    <name evidence="2" type="ORF">ACFY05_12450</name>
</gene>
<name>A0ABW6V3Z7_MICFU</name>
<dbReference type="InterPro" id="IPR004360">
    <property type="entry name" value="Glyas_Fos-R_dOase_dom"/>
</dbReference>
<dbReference type="InterPro" id="IPR029068">
    <property type="entry name" value="Glyas_Bleomycin-R_OHBP_Dase"/>
</dbReference>
<evidence type="ECO:0000259" key="1">
    <source>
        <dbReference type="PROSITE" id="PS51819"/>
    </source>
</evidence>
<dbReference type="Gene3D" id="3.30.720.120">
    <property type="match status" value="1"/>
</dbReference>
<dbReference type="EMBL" id="JBIAXI010000006">
    <property type="protein sequence ID" value="MFF4773661.1"/>
    <property type="molecule type" value="Genomic_DNA"/>
</dbReference>
<keyword evidence="3" id="KW-1185">Reference proteome</keyword>
<evidence type="ECO:0000313" key="3">
    <source>
        <dbReference type="Proteomes" id="UP001602119"/>
    </source>
</evidence>
<organism evidence="2 3">
    <name type="scientific">Microtetraspora fusca</name>
    <dbReference type="NCBI Taxonomy" id="1997"/>
    <lineage>
        <taxon>Bacteria</taxon>
        <taxon>Bacillati</taxon>
        <taxon>Actinomycetota</taxon>
        <taxon>Actinomycetes</taxon>
        <taxon>Streptosporangiales</taxon>
        <taxon>Streptosporangiaceae</taxon>
        <taxon>Microtetraspora</taxon>
    </lineage>
</organism>
<proteinExistence type="predicted"/>
<accession>A0ABW6V3Z7</accession>
<dbReference type="Pfam" id="PF00903">
    <property type="entry name" value="Glyoxalase"/>
    <property type="match status" value="1"/>
</dbReference>
<dbReference type="PROSITE" id="PS51819">
    <property type="entry name" value="VOC"/>
    <property type="match status" value="1"/>
</dbReference>
<protein>
    <submittedName>
        <fullName evidence="2">VOC family protein</fullName>
    </submittedName>
</protein>
<comment type="caution">
    <text evidence="2">The sequence shown here is derived from an EMBL/GenBank/DDBJ whole genome shotgun (WGS) entry which is preliminary data.</text>
</comment>
<dbReference type="InterPro" id="IPR037523">
    <property type="entry name" value="VOC_core"/>
</dbReference>
<reference evidence="2 3" key="1">
    <citation type="submission" date="2024-10" db="EMBL/GenBank/DDBJ databases">
        <title>The Natural Products Discovery Center: Release of the First 8490 Sequenced Strains for Exploring Actinobacteria Biosynthetic Diversity.</title>
        <authorList>
            <person name="Kalkreuter E."/>
            <person name="Kautsar S.A."/>
            <person name="Yang D."/>
            <person name="Bader C.D."/>
            <person name="Teijaro C.N."/>
            <person name="Fluegel L."/>
            <person name="Davis C.M."/>
            <person name="Simpson J.R."/>
            <person name="Lauterbach L."/>
            <person name="Steele A.D."/>
            <person name="Gui C."/>
            <person name="Meng S."/>
            <person name="Li G."/>
            <person name="Viehrig K."/>
            <person name="Ye F."/>
            <person name="Su P."/>
            <person name="Kiefer A.F."/>
            <person name="Nichols A."/>
            <person name="Cepeda A.J."/>
            <person name="Yan W."/>
            <person name="Fan B."/>
            <person name="Jiang Y."/>
            <person name="Adhikari A."/>
            <person name="Zheng C.-J."/>
            <person name="Schuster L."/>
            <person name="Cowan T.M."/>
            <person name="Smanski M.J."/>
            <person name="Chevrette M.G."/>
            <person name="De Carvalho L.P.S."/>
            <person name="Shen B."/>
        </authorList>
    </citation>
    <scope>NUCLEOTIDE SEQUENCE [LARGE SCALE GENOMIC DNA]</scope>
    <source>
        <strain evidence="2 3">NPDC001281</strain>
    </source>
</reference>
<dbReference type="PANTHER" id="PTHR34109">
    <property type="entry name" value="BNAUNNG04460D PROTEIN-RELATED"/>
    <property type="match status" value="1"/>
</dbReference>
<evidence type="ECO:0000313" key="2">
    <source>
        <dbReference type="EMBL" id="MFF4773661.1"/>
    </source>
</evidence>
<dbReference type="PANTHER" id="PTHR34109:SF1">
    <property type="entry name" value="VOC DOMAIN-CONTAINING PROTEIN"/>
    <property type="match status" value="1"/>
</dbReference>
<dbReference type="RefSeq" id="WP_387342046.1">
    <property type="nucleotide sequence ID" value="NZ_JBIAXI010000006.1"/>
</dbReference>
<feature type="domain" description="VOC" evidence="1">
    <location>
        <begin position="56"/>
        <end position="177"/>
    </location>
</feature>
<dbReference type="Gene3D" id="3.30.720.110">
    <property type="match status" value="1"/>
</dbReference>
<dbReference type="Proteomes" id="UP001602119">
    <property type="component" value="Unassembled WGS sequence"/>
</dbReference>
<dbReference type="SUPFAM" id="SSF54593">
    <property type="entry name" value="Glyoxalase/Bleomycin resistance protein/Dihydroxybiphenyl dioxygenase"/>
    <property type="match status" value="1"/>
</dbReference>